<dbReference type="InterPro" id="IPR028202">
    <property type="entry name" value="Reductase_C"/>
</dbReference>
<dbReference type="SUPFAM" id="SSF51905">
    <property type="entry name" value="FAD/NAD(P)-binding domain"/>
    <property type="match status" value="1"/>
</dbReference>
<dbReference type="Gene3D" id="3.30.390.30">
    <property type="match status" value="1"/>
</dbReference>
<accession>A0A3P4AWB4</accession>
<proteinExistence type="predicted"/>
<keyword evidence="4 7" id="KW-0560">Oxidoreductase</keyword>
<evidence type="ECO:0000256" key="3">
    <source>
        <dbReference type="ARBA" id="ARBA00022827"/>
    </source>
</evidence>
<feature type="domain" description="FAD/NAD(P)-binding" evidence="5">
    <location>
        <begin position="7"/>
        <end position="301"/>
    </location>
</feature>
<organism evidence="7 8">
    <name type="scientific">Pigmentiphaga humi</name>
    <dbReference type="NCBI Taxonomy" id="2478468"/>
    <lineage>
        <taxon>Bacteria</taxon>
        <taxon>Pseudomonadati</taxon>
        <taxon>Pseudomonadota</taxon>
        <taxon>Betaproteobacteria</taxon>
        <taxon>Burkholderiales</taxon>
        <taxon>Alcaligenaceae</taxon>
        <taxon>Pigmentiphaga</taxon>
    </lineage>
</organism>
<dbReference type="PRINTS" id="PR00368">
    <property type="entry name" value="FADPNR"/>
</dbReference>
<dbReference type="GO" id="GO:0008860">
    <property type="term" value="F:ferredoxin-NAD+ reductase activity"/>
    <property type="evidence" value="ECO:0007669"/>
    <property type="project" value="UniProtKB-EC"/>
</dbReference>
<keyword evidence="2" id="KW-0285">Flavoprotein</keyword>
<dbReference type="Gene3D" id="3.50.50.60">
    <property type="entry name" value="FAD/NAD(P)-binding domain"/>
    <property type="match status" value="2"/>
</dbReference>
<dbReference type="RefSeq" id="WP_124077536.1">
    <property type="nucleotide sequence ID" value="NZ_UWPJ01000005.1"/>
</dbReference>
<dbReference type="EC" id="1.18.1.3" evidence="7"/>
<dbReference type="SUPFAM" id="SSF55424">
    <property type="entry name" value="FAD/NAD-linked reductases, dimerisation (C-terminal) domain"/>
    <property type="match status" value="1"/>
</dbReference>
<dbReference type="AlphaFoldDB" id="A0A3P4AWB4"/>
<dbReference type="InterPro" id="IPR050446">
    <property type="entry name" value="FAD-oxidoreductase/Apoptosis"/>
</dbReference>
<dbReference type="Proteomes" id="UP000277294">
    <property type="component" value="Unassembled WGS sequence"/>
</dbReference>
<evidence type="ECO:0000256" key="1">
    <source>
        <dbReference type="ARBA" id="ARBA00001974"/>
    </source>
</evidence>
<dbReference type="OrthoDB" id="9769238at2"/>
<protein>
    <submittedName>
        <fullName evidence="7">Anthranilate 1,2-dioxygenase system ferredoxin--NAD(+) reductase component</fullName>
        <ecNumber evidence="7">1.18.1.3</ecNumber>
    </submittedName>
</protein>
<dbReference type="PRINTS" id="PR00411">
    <property type="entry name" value="PNDRDTASEI"/>
</dbReference>
<evidence type="ECO:0000259" key="6">
    <source>
        <dbReference type="Pfam" id="PF14759"/>
    </source>
</evidence>
<dbReference type="InterPro" id="IPR016156">
    <property type="entry name" value="FAD/NAD-linked_Rdtase_dimer_sf"/>
</dbReference>
<dbReference type="PANTHER" id="PTHR43557">
    <property type="entry name" value="APOPTOSIS-INDUCING FACTOR 1"/>
    <property type="match status" value="1"/>
</dbReference>
<evidence type="ECO:0000259" key="5">
    <source>
        <dbReference type="Pfam" id="PF07992"/>
    </source>
</evidence>
<evidence type="ECO:0000313" key="7">
    <source>
        <dbReference type="EMBL" id="VCU68313.1"/>
    </source>
</evidence>
<name>A0A3P4AWB4_9BURK</name>
<dbReference type="Pfam" id="PF14759">
    <property type="entry name" value="Reductase_C"/>
    <property type="match status" value="1"/>
</dbReference>
<dbReference type="EMBL" id="UWPJ01000005">
    <property type="protein sequence ID" value="VCU68313.1"/>
    <property type="molecule type" value="Genomic_DNA"/>
</dbReference>
<feature type="domain" description="Reductase C-terminal" evidence="6">
    <location>
        <begin position="320"/>
        <end position="402"/>
    </location>
</feature>
<evidence type="ECO:0000313" key="8">
    <source>
        <dbReference type="Proteomes" id="UP000277294"/>
    </source>
</evidence>
<sequence length="405" mass="43536">MQEQQTFVIVGAGQAGGWVALTLRSEGYAGRIVLIGSESHPPYERPPLSKGVLKGAETPHSTYIATAEKLAEQNIECWFDETVESIDRAGRVVRCASGRSLVYDTLFLTTGGSARKLPALPEDGRTFYLRRIDDAIQLGEALERARSVLVVGGGWIGLEVAATAAQAGKQVAVVEMAPALCVRSLPAEISAFLEELHRANGVAVRLGCAATFEPHAEGVRARLADGSVIDADLAVVGIGMVPHVELAQAAGLEVDDGIVTDEQGRTSDPRIFAAGDVANHPSRHAGRRLRLESWANAQNQAMVAAKAALGGADGYHDIPWFWSDQYDVNLQILGLPPKDVQPVVRQYDERRKVYFYLEGGALRSVIAVNAGRDIKIAKRWMTSGKMPAAADLPDTSRDLQKLPVS</sequence>
<dbReference type="InterPro" id="IPR036188">
    <property type="entry name" value="FAD/NAD-bd_sf"/>
</dbReference>
<dbReference type="Pfam" id="PF07992">
    <property type="entry name" value="Pyr_redox_2"/>
    <property type="match status" value="1"/>
</dbReference>
<keyword evidence="7" id="KW-0223">Dioxygenase</keyword>
<dbReference type="GO" id="GO:0051213">
    <property type="term" value="F:dioxygenase activity"/>
    <property type="evidence" value="ECO:0007669"/>
    <property type="project" value="UniProtKB-KW"/>
</dbReference>
<evidence type="ECO:0000256" key="4">
    <source>
        <dbReference type="ARBA" id="ARBA00023002"/>
    </source>
</evidence>
<evidence type="ECO:0000256" key="2">
    <source>
        <dbReference type="ARBA" id="ARBA00022630"/>
    </source>
</evidence>
<dbReference type="GO" id="GO:0016651">
    <property type="term" value="F:oxidoreductase activity, acting on NAD(P)H"/>
    <property type="evidence" value="ECO:0007669"/>
    <property type="project" value="TreeGrafter"/>
</dbReference>
<keyword evidence="8" id="KW-1185">Reference proteome</keyword>
<dbReference type="PANTHER" id="PTHR43557:SF2">
    <property type="entry name" value="RIESKE DOMAIN-CONTAINING PROTEIN-RELATED"/>
    <property type="match status" value="1"/>
</dbReference>
<dbReference type="GO" id="GO:0005737">
    <property type="term" value="C:cytoplasm"/>
    <property type="evidence" value="ECO:0007669"/>
    <property type="project" value="TreeGrafter"/>
</dbReference>
<dbReference type="InterPro" id="IPR023753">
    <property type="entry name" value="FAD/NAD-binding_dom"/>
</dbReference>
<gene>
    <name evidence="7" type="primary">andAa_1</name>
    <name evidence="7" type="ORF">PIGHUM_00364</name>
</gene>
<reference evidence="7 8" key="1">
    <citation type="submission" date="2018-10" db="EMBL/GenBank/DDBJ databases">
        <authorList>
            <person name="Criscuolo A."/>
        </authorList>
    </citation>
    <scope>NUCLEOTIDE SEQUENCE [LARGE SCALE GENOMIC DNA]</scope>
    <source>
        <strain evidence="7">DnA1</strain>
    </source>
</reference>
<keyword evidence="3" id="KW-0274">FAD</keyword>
<comment type="cofactor">
    <cofactor evidence="1">
        <name>FAD</name>
        <dbReference type="ChEBI" id="CHEBI:57692"/>
    </cofactor>
</comment>